<gene>
    <name evidence="1" type="ORF">OS493_012371</name>
</gene>
<name>A0A9X0D542_9CNID</name>
<sequence length="152" mass="17830">MLTEDIAQDPFPDPKEWVELPSDDTIISCFMLNFKEHELYYTQTMSELSALYLSADHTFKVAANIGVHLPDKKRVTQYYSLFCILNEKGSCILDFVNVFRCDNDKEKERKQQTPSSQEIMDSLKRFLLKWKDMKNGEDENVLTLLRYMKLTA</sequence>
<dbReference type="OrthoDB" id="5963957at2759"/>
<evidence type="ECO:0000313" key="2">
    <source>
        <dbReference type="Proteomes" id="UP001163046"/>
    </source>
</evidence>
<organism evidence="1 2">
    <name type="scientific">Desmophyllum pertusum</name>
    <dbReference type="NCBI Taxonomy" id="174260"/>
    <lineage>
        <taxon>Eukaryota</taxon>
        <taxon>Metazoa</taxon>
        <taxon>Cnidaria</taxon>
        <taxon>Anthozoa</taxon>
        <taxon>Hexacorallia</taxon>
        <taxon>Scleractinia</taxon>
        <taxon>Caryophylliina</taxon>
        <taxon>Caryophylliidae</taxon>
        <taxon>Desmophyllum</taxon>
    </lineage>
</organism>
<evidence type="ECO:0000313" key="1">
    <source>
        <dbReference type="EMBL" id="KAJ7386038.1"/>
    </source>
</evidence>
<keyword evidence="2" id="KW-1185">Reference proteome</keyword>
<dbReference type="Proteomes" id="UP001163046">
    <property type="component" value="Unassembled WGS sequence"/>
</dbReference>
<dbReference type="AlphaFoldDB" id="A0A9X0D542"/>
<proteinExistence type="predicted"/>
<accession>A0A9X0D542</accession>
<comment type="caution">
    <text evidence="1">The sequence shown here is derived from an EMBL/GenBank/DDBJ whole genome shotgun (WGS) entry which is preliminary data.</text>
</comment>
<protein>
    <submittedName>
        <fullName evidence="1">Uncharacterized protein</fullName>
    </submittedName>
</protein>
<reference evidence="1" key="1">
    <citation type="submission" date="2023-01" db="EMBL/GenBank/DDBJ databases">
        <title>Genome assembly of the deep-sea coral Lophelia pertusa.</title>
        <authorList>
            <person name="Herrera S."/>
            <person name="Cordes E."/>
        </authorList>
    </citation>
    <scope>NUCLEOTIDE SEQUENCE</scope>
    <source>
        <strain evidence="1">USNM1676648</strain>
        <tissue evidence="1">Polyp</tissue>
    </source>
</reference>
<dbReference type="EMBL" id="MU825878">
    <property type="protein sequence ID" value="KAJ7386038.1"/>
    <property type="molecule type" value="Genomic_DNA"/>
</dbReference>